<dbReference type="InterPro" id="IPR036249">
    <property type="entry name" value="Thioredoxin-like_sf"/>
</dbReference>
<evidence type="ECO:0008006" key="3">
    <source>
        <dbReference type="Google" id="ProtNLM"/>
    </source>
</evidence>
<dbReference type="Gene3D" id="3.40.30.10">
    <property type="entry name" value="Glutaredoxin"/>
    <property type="match status" value="1"/>
</dbReference>
<keyword evidence="2" id="KW-1185">Reference proteome</keyword>
<proteinExistence type="predicted"/>
<sequence>MGNVSATQKTPVVTLMTRAGCPSCATAQTALEAILADYGLTLQVHDVDQLAGDGDPQPRAEYGDRVPVILLDGAEHGYWEVDEDRLRADLHARR</sequence>
<gene>
    <name evidence="1" type="ORF">GOHSU_14_00260</name>
</gene>
<dbReference type="EMBL" id="BANT01000014">
    <property type="protein sequence ID" value="GAC56859.1"/>
    <property type="molecule type" value="Genomic_DNA"/>
</dbReference>
<dbReference type="STRING" id="1121927.GOHSU_14_00260"/>
<evidence type="ECO:0000313" key="1">
    <source>
        <dbReference type="EMBL" id="GAC56859.1"/>
    </source>
</evidence>
<dbReference type="Proteomes" id="UP000053405">
    <property type="component" value="Unassembled WGS sequence"/>
</dbReference>
<dbReference type="AlphaFoldDB" id="L7L7F0"/>
<organism evidence="1 2">
    <name type="scientific">Gordonia hirsuta DSM 44140 = NBRC 16056</name>
    <dbReference type="NCBI Taxonomy" id="1121927"/>
    <lineage>
        <taxon>Bacteria</taxon>
        <taxon>Bacillati</taxon>
        <taxon>Actinomycetota</taxon>
        <taxon>Actinomycetes</taxon>
        <taxon>Mycobacteriales</taxon>
        <taxon>Gordoniaceae</taxon>
        <taxon>Gordonia</taxon>
    </lineage>
</organism>
<reference evidence="1 2" key="1">
    <citation type="submission" date="2012-12" db="EMBL/GenBank/DDBJ databases">
        <title>Whole genome shotgun sequence of Gordonia hirsuta NBRC 16056.</title>
        <authorList>
            <person name="Isaki-Nakamura S."/>
            <person name="Hosoyama A."/>
            <person name="Tsuchikane K."/>
            <person name="Katsumata H."/>
            <person name="Baba S."/>
            <person name="Yamazaki S."/>
            <person name="Fujita N."/>
        </authorList>
    </citation>
    <scope>NUCLEOTIDE SEQUENCE [LARGE SCALE GENOMIC DNA]</scope>
    <source>
        <strain evidence="1 2">NBRC 16056</strain>
    </source>
</reference>
<name>L7L7F0_9ACTN</name>
<accession>L7L7F0</accession>
<dbReference type="eggNOG" id="COG0695">
    <property type="taxonomic scope" value="Bacteria"/>
</dbReference>
<dbReference type="SUPFAM" id="SSF52833">
    <property type="entry name" value="Thioredoxin-like"/>
    <property type="match status" value="1"/>
</dbReference>
<dbReference type="InterPro" id="IPR008554">
    <property type="entry name" value="Glutaredoxin-like"/>
</dbReference>
<evidence type="ECO:0000313" key="2">
    <source>
        <dbReference type="Proteomes" id="UP000053405"/>
    </source>
</evidence>
<comment type="caution">
    <text evidence="1">The sequence shown here is derived from an EMBL/GenBank/DDBJ whole genome shotgun (WGS) entry which is preliminary data.</text>
</comment>
<dbReference type="Pfam" id="PF05768">
    <property type="entry name" value="Glrx-like"/>
    <property type="match status" value="1"/>
</dbReference>
<protein>
    <recommendedName>
        <fullName evidence="3">Glutaredoxin family protein</fullName>
    </recommendedName>
</protein>